<dbReference type="EMBL" id="AP023091">
    <property type="protein sequence ID" value="BCE22070.1"/>
    <property type="molecule type" value="Genomic_DNA"/>
</dbReference>
<name>A0A809Z912_9BRAD</name>
<sequence length="86" mass="9782">MHADDIARQCVENINFYTLNKMPAEEAGILLTTPKGWKAPPRFPRGRLNLVKPDGTRVWHFKAMSILAYLVGNNLTTLKIEMKSLK</sequence>
<protein>
    <submittedName>
        <fullName evidence="2">Uncharacterized protein</fullName>
    </submittedName>
</protein>
<gene>
    <name evidence="3" type="ORF">XF10B_46490</name>
    <name evidence="1" type="ORF">XF1B_47510</name>
    <name evidence="2" type="ORF">XF4B_46840</name>
</gene>
<dbReference type="EMBL" id="AP023094">
    <property type="protein sequence ID" value="BCE48335.1"/>
    <property type="molecule type" value="Genomic_DNA"/>
</dbReference>
<evidence type="ECO:0000313" key="1">
    <source>
        <dbReference type="EMBL" id="BCE22070.1"/>
    </source>
</evidence>
<reference evidence="3" key="2">
    <citation type="submission" date="2020-05" db="EMBL/GenBank/DDBJ databases">
        <title>Complete genome sequence of Bradyrhizobium diazoefficiens XF10 isolated from soybean nodule.</title>
        <authorList>
            <person name="Noda R."/>
            <person name="Kakizaki K."/>
            <person name="Minamisawa K."/>
        </authorList>
    </citation>
    <scope>NUCLEOTIDE SEQUENCE</scope>
    <source>
        <strain evidence="3">XF10</strain>
    </source>
</reference>
<proteinExistence type="predicted"/>
<accession>A0A809Z912</accession>
<dbReference type="AlphaFoldDB" id="A0A809Z912"/>
<evidence type="ECO:0000313" key="3">
    <source>
        <dbReference type="EMBL" id="BCE91851.1"/>
    </source>
</evidence>
<organism evidence="2">
    <name type="scientific">Bradyrhizobium diazoefficiens</name>
    <dbReference type="NCBI Taxonomy" id="1355477"/>
    <lineage>
        <taxon>Bacteria</taxon>
        <taxon>Pseudomonadati</taxon>
        <taxon>Pseudomonadota</taxon>
        <taxon>Alphaproteobacteria</taxon>
        <taxon>Hyphomicrobiales</taxon>
        <taxon>Nitrobacteraceae</taxon>
        <taxon>Bradyrhizobium</taxon>
    </lineage>
</organism>
<reference evidence="2" key="3">
    <citation type="submission" date="2020-05" db="EMBL/GenBank/DDBJ databases">
        <title>Complete genome sequence of Bradyrhizobium diazoefficiens XF4 isolated from soybean nodule.</title>
        <authorList>
            <person name="Noda R."/>
            <person name="Kakizaki K."/>
            <person name="Minamisawa K."/>
        </authorList>
    </citation>
    <scope>NUCLEOTIDE SEQUENCE</scope>
    <source>
        <strain evidence="2">XF4</strain>
    </source>
</reference>
<dbReference type="EMBL" id="AP023099">
    <property type="protein sequence ID" value="BCE91851.1"/>
    <property type="molecule type" value="Genomic_DNA"/>
</dbReference>
<reference evidence="1" key="1">
    <citation type="submission" date="2020-05" db="EMBL/GenBank/DDBJ databases">
        <title>Complete genome sequence of Bradyrhizobium diazoefficiens XF1 isolated from soybean nodule.</title>
        <authorList>
            <person name="Noda R."/>
            <person name="Kakizaki K."/>
            <person name="Minamisawa K."/>
        </authorList>
    </citation>
    <scope>NUCLEOTIDE SEQUENCE</scope>
    <source>
        <strain evidence="1">XF1</strain>
    </source>
</reference>
<evidence type="ECO:0000313" key="2">
    <source>
        <dbReference type="EMBL" id="BCE48335.1"/>
    </source>
</evidence>